<dbReference type="Proteomes" id="UP000887540">
    <property type="component" value="Unplaced"/>
</dbReference>
<keyword evidence="1" id="KW-1133">Transmembrane helix</keyword>
<keyword evidence="2" id="KW-1185">Reference proteome</keyword>
<keyword evidence="1" id="KW-0812">Transmembrane</keyword>
<keyword evidence="1" id="KW-0472">Membrane</keyword>
<evidence type="ECO:0000313" key="3">
    <source>
        <dbReference type="WBParaSite" id="ACRNAN_scaffold4859.g11010.t1"/>
    </source>
</evidence>
<evidence type="ECO:0000313" key="2">
    <source>
        <dbReference type="Proteomes" id="UP000887540"/>
    </source>
</evidence>
<reference evidence="3" key="1">
    <citation type="submission" date="2022-11" db="UniProtKB">
        <authorList>
            <consortium name="WormBaseParasite"/>
        </authorList>
    </citation>
    <scope>IDENTIFICATION</scope>
</reference>
<proteinExistence type="predicted"/>
<sequence>MTTEMESVWDRCDCPRRLPCPGQKFCPECPQAPVVHACAIPKDNLTTPKPCLPFKSTTQAITTTTKQPKTTPEFDDIVEVINFSYPDDFNFSGTAEKQFFEICAEGNVIVIFTFAMVWVLLGIVSIHLGLTLWFAYMDRRIVPRTPYHIPVPPMFPGSAFVNPLVGARPSGTLATGATVQLPTAMVGPNVGPPPTAYTLAESVASTSAGGFEEIPLTTLPAVLEPSAQGHVSSTPSAIINLVRKNLRDSIGHTVFNGQLRRNARSDNLSSLANEIQN</sequence>
<accession>A0A914DZY6</accession>
<feature type="transmembrane region" description="Helical" evidence="1">
    <location>
        <begin position="108"/>
        <end position="136"/>
    </location>
</feature>
<dbReference type="AlphaFoldDB" id="A0A914DZY6"/>
<evidence type="ECO:0000256" key="1">
    <source>
        <dbReference type="SAM" id="Phobius"/>
    </source>
</evidence>
<name>A0A914DZY6_9BILA</name>
<organism evidence="2 3">
    <name type="scientific">Acrobeloides nanus</name>
    <dbReference type="NCBI Taxonomy" id="290746"/>
    <lineage>
        <taxon>Eukaryota</taxon>
        <taxon>Metazoa</taxon>
        <taxon>Ecdysozoa</taxon>
        <taxon>Nematoda</taxon>
        <taxon>Chromadorea</taxon>
        <taxon>Rhabditida</taxon>
        <taxon>Tylenchina</taxon>
        <taxon>Cephalobomorpha</taxon>
        <taxon>Cephaloboidea</taxon>
        <taxon>Cephalobidae</taxon>
        <taxon>Acrobeloides</taxon>
    </lineage>
</organism>
<protein>
    <submittedName>
        <fullName evidence="3">Uncharacterized protein</fullName>
    </submittedName>
</protein>
<dbReference type="WBParaSite" id="ACRNAN_scaffold4859.g11010.t1">
    <property type="protein sequence ID" value="ACRNAN_scaffold4859.g11010.t1"/>
    <property type="gene ID" value="ACRNAN_scaffold4859.g11010"/>
</dbReference>